<dbReference type="RefSeq" id="WP_165898786.1">
    <property type="nucleotide sequence ID" value="NZ_DAMAKO010000021.1"/>
</dbReference>
<sequence>MVPPGIVPLGQFVISQAGRDIGQTSIVDHGKPPFILAAKGQIRTAAKPKKKMSGMSNL</sequence>
<comment type="caution">
    <text evidence="1">The sequence shown here is derived from an EMBL/GenBank/DDBJ whole genome shotgun (WGS) entry which is preliminary data.</text>
</comment>
<dbReference type="Proteomes" id="UP000295063">
    <property type="component" value="Unassembled WGS sequence"/>
</dbReference>
<proteinExistence type="predicted"/>
<keyword evidence="2" id="KW-1185">Reference proteome</keyword>
<dbReference type="AlphaFoldDB" id="A0A4R1Q1H0"/>
<protein>
    <submittedName>
        <fullName evidence="1">Uncharacterized protein</fullName>
    </submittedName>
</protein>
<gene>
    <name evidence="1" type="ORF">EV210_102460</name>
</gene>
<organism evidence="1 2">
    <name type="scientific">Anaerospora hongkongensis</name>
    <dbReference type="NCBI Taxonomy" id="244830"/>
    <lineage>
        <taxon>Bacteria</taxon>
        <taxon>Bacillati</taxon>
        <taxon>Bacillota</taxon>
        <taxon>Negativicutes</taxon>
        <taxon>Selenomonadales</taxon>
        <taxon>Sporomusaceae</taxon>
        <taxon>Anaerospora</taxon>
    </lineage>
</organism>
<evidence type="ECO:0000313" key="1">
    <source>
        <dbReference type="EMBL" id="TCL39541.1"/>
    </source>
</evidence>
<accession>A0A4R1Q1H0</accession>
<reference evidence="1 2" key="1">
    <citation type="submission" date="2019-03" db="EMBL/GenBank/DDBJ databases">
        <title>Genomic Encyclopedia of Type Strains, Phase IV (KMG-IV): sequencing the most valuable type-strain genomes for metagenomic binning, comparative biology and taxonomic classification.</title>
        <authorList>
            <person name="Goeker M."/>
        </authorList>
    </citation>
    <scope>NUCLEOTIDE SEQUENCE [LARGE SCALE GENOMIC DNA]</scope>
    <source>
        <strain evidence="1 2">DSM 15969</strain>
    </source>
</reference>
<evidence type="ECO:0000313" key="2">
    <source>
        <dbReference type="Proteomes" id="UP000295063"/>
    </source>
</evidence>
<dbReference type="EMBL" id="SLUI01000002">
    <property type="protein sequence ID" value="TCL39541.1"/>
    <property type="molecule type" value="Genomic_DNA"/>
</dbReference>
<name>A0A4R1Q1H0_9FIRM</name>